<dbReference type="GO" id="GO:0006487">
    <property type="term" value="P:protein N-linked glycosylation"/>
    <property type="evidence" value="ECO:0007669"/>
    <property type="project" value="UniProtKB-UniRule"/>
</dbReference>
<dbReference type="Pfam" id="PF05817">
    <property type="entry name" value="Ribophorin_II"/>
    <property type="match status" value="1"/>
</dbReference>
<sequence length="645" mass="70876">MIRVLLFLGLLVTSVYTSLTPNTFLTSEDKARLSDLFKLDEPYNDIPFNNLYYSLVGSTVLSNDKLFTILNTQQTKKICDYIQTGLAGTSPVLETIYFASSTGKLLNCQVQANAKTISFLENKIVADVSVSDLYKSALSLINLGKPVDAPKISKLLQAGLKKDDSLLNAGHAFRLAAHLQGAGNAAPFYEKIGDVVMQADEVDGRFLQFEGGLGVTANIILGIYSLASSLNKPPGLTNEQVIKFTNYFLNRKTVQTVKGAADLLEVLKVLSQNNYHIPVCVSLYGSSSISEENPLVSVHVTNVLGQSLGSELSVSSESTLWTGKKAFKAVQGDSTMFAFDLIEIKPKRGPHSLTISVSTSKPDSKLIGNTGAEIKVIILTKVTVENAEIGIVDRDQTTSLKMTALQYPGYNKNTLEVDQQQKIVMKFALKDLISGEYLTPHQVFLQILNDENKKENIYVAETESNTNLYKFDLNMAQRAKDFGHNSGLYHVSLIVGDPAIANPFVWKLASLKISFSSGSTQPVRDQAPWMTATYKSKPIINHIFRQQDKRPPTVVSDAFALLVLVPVFILFVLWIKLGVNLSGFSFGLSGLIFHLGLGSIFALFTYFWLELDMFSTIKYLLGLGLVTFLSGHSLLSRLANKKSDK</sequence>
<comment type="subcellular location">
    <subcellularLocation>
        <location evidence="2 12">Endoplasmic reticulum membrane</location>
        <topology evidence="2 12">Multi-pass membrane protein</topology>
    </subcellularLocation>
</comment>
<keyword evidence="7 12" id="KW-0732">Signal</keyword>
<evidence type="ECO:0000256" key="2">
    <source>
        <dbReference type="ARBA" id="ARBA00004477"/>
    </source>
</evidence>
<gene>
    <name evidence="17" type="primary">107360349</name>
</gene>
<comment type="similarity">
    <text evidence="4 12">Belongs to the SWP1 family.</text>
</comment>
<dbReference type="InterPro" id="IPR055374">
    <property type="entry name" value="Ribophorin_II_3rd"/>
</dbReference>
<feature type="domain" description="Ribophorin II C-terminal" evidence="16">
    <location>
        <begin position="544"/>
        <end position="642"/>
    </location>
</feature>
<reference evidence="18" key="1">
    <citation type="submission" date="2011-08" db="EMBL/GenBank/DDBJ databases">
        <authorList>
            <person name="Rombauts S."/>
        </authorList>
    </citation>
    <scope>NUCLEOTIDE SEQUENCE</scope>
    <source>
        <strain evidence="18">London</strain>
    </source>
</reference>
<evidence type="ECO:0000256" key="7">
    <source>
        <dbReference type="ARBA" id="ARBA00022729"/>
    </source>
</evidence>
<evidence type="ECO:0000256" key="6">
    <source>
        <dbReference type="ARBA" id="ARBA00022692"/>
    </source>
</evidence>
<dbReference type="Proteomes" id="UP000015104">
    <property type="component" value="Unassembled WGS sequence"/>
</dbReference>
<dbReference type="OrthoDB" id="432292at2759"/>
<keyword evidence="6 12" id="KW-0812">Transmembrane</keyword>
<evidence type="ECO:0000256" key="9">
    <source>
        <dbReference type="ARBA" id="ARBA00022989"/>
    </source>
</evidence>
<dbReference type="EnsemblMetazoa" id="tetur05g06230.1">
    <property type="protein sequence ID" value="tetur05g06230.1"/>
    <property type="gene ID" value="tetur05g06230"/>
</dbReference>
<feature type="domain" description="Ribophorin II N-terminal" evidence="13">
    <location>
        <begin position="25"/>
        <end position="271"/>
    </location>
</feature>
<evidence type="ECO:0000313" key="17">
    <source>
        <dbReference type="EnsemblMetazoa" id="tetur05g06230.1"/>
    </source>
</evidence>
<evidence type="ECO:0000256" key="4">
    <source>
        <dbReference type="ARBA" id="ARBA00009038"/>
    </source>
</evidence>
<evidence type="ECO:0000256" key="1">
    <source>
        <dbReference type="ARBA" id="ARBA00002791"/>
    </source>
</evidence>
<feature type="domain" description="Ribophorin II second" evidence="15">
    <location>
        <begin position="279"/>
        <end position="377"/>
    </location>
</feature>
<keyword evidence="8 12" id="KW-0256">Endoplasmic reticulum</keyword>
<feature type="signal peptide" evidence="12">
    <location>
        <begin position="1"/>
        <end position="17"/>
    </location>
</feature>
<evidence type="ECO:0000259" key="16">
    <source>
        <dbReference type="Pfam" id="PF25147"/>
    </source>
</evidence>
<comment type="subunit">
    <text evidence="11">Component of the oligosaccharyltransferase (OST) complex. OST exists in two different complex forms which contain common core subunits RPN1, RPN2, OST48, OST4, DAD1 and TMEM258, either STT3A or STT3B as catalytic subunits, and form-specific accessory subunits. STT3A complex assembly occurs through the formation of 3 subcomplexes. Subcomplex 1 contains RPN1 and TMEM258, subcomplex 2 contains the STT3A-specific subunits STT3A, DC2/OSTC, and KCP2 as well as the core subunit OST4, and subcomplex 3 contains RPN2, DAD1, and OST48. The STT3A complex can form stable complexes with the Sec61 complex or with both the Sec61 and TRAP complexes. Interacts with DDI2. Interacts with TMEM35A/NACHO.</text>
</comment>
<feature type="transmembrane region" description="Helical" evidence="12">
    <location>
        <begin position="591"/>
        <end position="609"/>
    </location>
</feature>
<evidence type="ECO:0000256" key="10">
    <source>
        <dbReference type="ARBA" id="ARBA00023136"/>
    </source>
</evidence>
<evidence type="ECO:0000256" key="12">
    <source>
        <dbReference type="RuleBase" id="RU366029"/>
    </source>
</evidence>
<feature type="transmembrane region" description="Helical" evidence="12">
    <location>
        <begin position="558"/>
        <end position="579"/>
    </location>
</feature>
<evidence type="ECO:0000313" key="18">
    <source>
        <dbReference type="Proteomes" id="UP000015104"/>
    </source>
</evidence>
<feature type="domain" description="Ribophorin II third" evidence="14">
    <location>
        <begin position="385"/>
        <end position="513"/>
    </location>
</feature>
<keyword evidence="10 12" id="KW-0472">Membrane</keyword>
<dbReference type="InterPro" id="IPR056790">
    <property type="entry name" value="Ribophorin_II_C"/>
</dbReference>
<protein>
    <recommendedName>
        <fullName evidence="5 12">Dolichyl-diphosphooligosaccharide--protein glycosyltransferase subunit 2</fullName>
    </recommendedName>
    <alternativeName>
        <fullName evidence="12">Ribophorin-2</fullName>
    </alternativeName>
</protein>
<dbReference type="HOGENOM" id="CLU_017104_0_0_1"/>
<dbReference type="STRING" id="32264.T1K5H0"/>
<dbReference type="PANTHER" id="PTHR12640:SF0">
    <property type="entry name" value="DOLICHYL-DIPHOSPHOOLIGOSACCHARIDE--PROTEIN GLYCOSYLTRANSFERASE SUBUNIT 2"/>
    <property type="match status" value="1"/>
</dbReference>
<dbReference type="UniPathway" id="UPA00378"/>
<dbReference type="OMA" id="QEHETIY"/>
<dbReference type="AlphaFoldDB" id="T1K5H0"/>
<dbReference type="GO" id="GO:0008250">
    <property type="term" value="C:oligosaccharyltransferase complex"/>
    <property type="evidence" value="ECO:0007669"/>
    <property type="project" value="UniProtKB-UniRule"/>
</dbReference>
<dbReference type="KEGG" id="tut:107360349"/>
<reference evidence="17" key="2">
    <citation type="submission" date="2015-06" db="UniProtKB">
        <authorList>
            <consortium name="EnsemblMetazoa"/>
        </authorList>
    </citation>
    <scope>IDENTIFICATION</scope>
</reference>
<keyword evidence="18" id="KW-1185">Reference proteome</keyword>
<evidence type="ECO:0000259" key="13">
    <source>
        <dbReference type="Pfam" id="PF05817"/>
    </source>
</evidence>
<comment type="pathway">
    <text evidence="3 12">Protein modification; protein glycosylation.</text>
</comment>
<name>T1K5H0_TETUR</name>
<feature type="chain" id="PRO_5019611560" description="Dolichyl-diphosphooligosaccharide--protein glycosyltransferase subunit 2" evidence="12">
    <location>
        <begin position="18"/>
        <end position="645"/>
    </location>
</feature>
<dbReference type="PANTHER" id="PTHR12640">
    <property type="entry name" value="RIBOPHORIN II"/>
    <property type="match status" value="1"/>
</dbReference>
<dbReference type="EMBL" id="CAEY01001588">
    <property type="status" value="NOT_ANNOTATED_CDS"/>
    <property type="molecule type" value="Genomic_DNA"/>
</dbReference>
<dbReference type="Pfam" id="PF25147">
    <property type="entry name" value="Ribophorin_II_C"/>
    <property type="match status" value="1"/>
</dbReference>
<evidence type="ECO:0000256" key="3">
    <source>
        <dbReference type="ARBA" id="ARBA00004922"/>
    </source>
</evidence>
<dbReference type="Pfam" id="PF23861">
    <property type="entry name" value="Ribophorin_II_2nd"/>
    <property type="match status" value="1"/>
</dbReference>
<evidence type="ECO:0000259" key="15">
    <source>
        <dbReference type="Pfam" id="PF23861"/>
    </source>
</evidence>
<dbReference type="Pfam" id="PF23860">
    <property type="entry name" value="Ribophorin_II_3rd"/>
    <property type="match status" value="1"/>
</dbReference>
<comment type="function">
    <text evidence="1 12">Subunit of the oligosaccharyl transferase (OST) complex that catalyzes the initial transfer of a defined glycan (Glc(3)Man(9)GlcNAc(2) in eukaryotes) from the lipid carrier dolichol-pyrophosphate to an asparagine residue within an Asn-X-Ser/Thr consensus motif in nascent polypeptide chains, the first step in protein N-glycosylation. N-glycosylation occurs cotranslationally and the complex associates with the Sec61 complex at the channel-forming translocon complex that mediates protein translocation across the endoplasmic reticulum (ER). All subunits are required for a maximal enzyme activity.</text>
</comment>
<dbReference type="InterPro" id="IPR055373">
    <property type="entry name" value="Ribophorin_II_N"/>
</dbReference>
<keyword evidence="9 12" id="KW-1133">Transmembrane helix</keyword>
<evidence type="ECO:0000256" key="11">
    <source>
        <dbReference type="ARBA" id="ARBA00046750"/>
    </source>
</evidence>
<dbReference type="InterPro" id="IPR055375">
    <property type="entry name" value="Ribophorin_II_2nd"/>
</dbReference>
<evidence type="ECO:0000256" key="5">
    <source>
        <dbReference type="ARBA" id="ARBA00017612"/>
    </source>
</evidence>
<dbReference type="eggNOG" id="KOG2447">
    <property type="taxonomic scope" value="Eukaryota"/>
</dbReference>
<evidence type="ECO:0000256" key="8">
    <source>
        <dbReference type="ARBA" id="ARBA00022824"/>
    </source>
</evidence>
<organism evidence="17 18">
    <name type="scientific">Tetranychus urticae</name>
    <name type="common">Two-spotted spider mite</name>
    <dbReference type="NCBI Taxonomy" id="32264"/>
    <lineage>
        <taxon>Eukaryota</taxon>
        <taxon>Metazoa</taxon>
        <taxon>Ecdysozoa</taxon>
        <taxon>Arthropoda</taxon>
        <taxon>Chelicerata</taxon>
        <taxon>Arachnida</taxon>
        <taxon>Acari</taxon>
        <taxon>Acariformes</taxon>
        <taxon>Trombidiformes</taxon>
        <taxon>Prostigmata</taxon>
        <taxon>Eleutherengona</taxon>
        <taxon>Raphignathae</taxon>
        <taxon>Tetranychoidea</taxon>
        <taxon>Tetranychidae</taxon>
        <taxon>Tetranychus</taxon>
    </lineage>
</organism>
<accession>T1K5H0</accession>
<proteinExistence type="inferred from homology"/>
<evidence type="ECO:0000259" key="14">
    <source>
        <dbReference type="Pfam" id="PF23860"/>
    </source>
</evidence>
<feature type="transmembrane region" description="Helical" evidence="12">
    <location>
        <begin position="615"/>
        <end position="635"/>
    </location>
</feature>
<dbReference type="InterPro" id="IPR008814">
    <property type="entry name" value="Swp1"/>
</dbReference>